<proteinExistence type="predicted"/>
<evidence type="ECO:0000313" key="1">
    <source>
        <dbReference type="EMBL" id="CAB3888949.1"/>
    </source>
</evidence>
<protein>
    <recommendedName>
        <fullName evidence="3">Adenosine deaminase</fullName>
    </recommendedName>
</protein>
<reference evidence="1 2" key="1">
    <citation type="submission" date="2020-04" db="EMBL/GenBank/DDBJ databases">
        <authorList>
            <person name="De Canck E."/>
        </authorList>
    </citation>
    <scope>NUCLEOTIDE SEQUENCE [LARGE SCALE GENOMIC DNA]</scope>
    <source>
        <strain evidence="1 2">LMG 26858</strain>
    </source>
</reference>
<gene>
    <name evidence="1" type="ORF">LMG26858_03625</name>
</gene>
<dbReference type="NCBIfam" id="NF041744">
    <property type="entry name" value="RdrB"/>
    <property type="match status" value="1"/>
</dbReference>
<dbReference type="Gene3D" id="3.20.20.140">
    <property type="entry name" value="Metal-dependent hydrolases"/>
    <property type="match status" value="2"/>
</dbReference>
<dbReference type="AlphaFoldDB" id="A0A6S7DFL9"/>
<dbReference type="EMBL" id="CADILG010000028">
    <property type="protein sequence ID" value="CAB3888949.1"/>
    <property type="molecule type" value="Genomic_DNA"/>
</dbReference>
<dbReference type="InterPro" id="IPR006330">
    <property type="entry name" value="Ado/ade_deaminase"/>
</dbReference>
<sequence length="896" mass="102904">MLEQSLLELTIASLLSSQSLVDRLHADLLSPQAAERFGEFDSRHKDCLQRLAHEIDQRHHGRFRLNDLTSAVAHAWPATLFRTPEIKPLDALFDKLFLCNGDYIHYRPERLRDYASLCSKLDPSVVVAWHLAKQFKKSAGFHAVDIYRIVQAQQPLFSPPPISNKPFAEGHVHLGGIHFDGIILMNQLAGEPGMEDFAPLHRLTHALLSEWPPREGAGKSQPVHILSLCRRALGDQHMTDPVTILDWSSLAHLQGCEDDIRKPNWLKRQIALAVTLGDLDKAWLWLLVWFWAQYQSDTAPAMLRMSIFFLISALMSKRRQLIMDGQGLSRFSGIYGKFASASGSKSHTRKQRSAFAQGSVRKLFQGTDDVAEIKISGQVFNPDSVRGWALAINRHHGQDSAPFLKQVNANHAARFKAQMERWHFCVHFLRRTEHLKNRSKLWLEGENLLQKLTQQTGWSHPAFMDGHLSPHFHFEPDAWVRGLDVAGDENKTRNEIYAPMLRWLRSGLQPSVRKAGAHTGFHLSIHTGEDYAHPLSGMRHIDETVRFCEMRHGDRIGHALALGVSPRIWCENQGDMLLPVDEHLDNLVWLWHNATLLAPRLPLANKVLPRLERRITHFVAQVPWVGTNYLNTFYPDLHKKTPATTSTANFISPQTLHDAWRLRRNCFHMLEGYLSNRMKDAKVLSAVPDLTLLSTIDFDKLNGSHAPPTPELLYWRRSTHIKHRSGKLLTVRVSVRPHATTDYLLPRHDAHLQLLEDYETEDDLELMEALQDWLIDEYDQRGVIFETNPSSNVYIARIRRYEDHPIFRWNPPDERVLEQGAQHNRFGLRRGPIRVTVNTDDPGVIPTTLRTEYALLLEATRALGISRTCAEEWLERLRVYANDQFHRTHQPVFRDR</sequence>
<dbReference type="SUPFAM" id="SSF51556">
    <property type="entry name" value="Metallo-dependent hydrolases"/>
    <property type="match status" value="1"/>
</dbReference>
<dbReference type="Proteomes" id="UP000494117">
    <property type="component" value="Unassembled WGS sequence"/>
</dbReference>
<dbReference type="PANTHER" id="PTHR11409">
    <property type="entry name" value="ADENOSINE DEAMINASE"/>
    <property type="match status" value="1"/>
</dbReference>
<dbReference type="GO" id="GO:0005829">
    <property type="term" value="C:cytosol"/>
    <property type="evidence" value="ECO:0007669"/>
    <property type="project" value="TreeGrafter"/>
</dbReference>
<accession>A0A6S7DFL9</accession>
<evidence type="ECO:0008006" key="3">
    <source>
        <dbReference type="Google" id="ProtNLM"/>
    </source>
</evidence>
<name>A0A6S7DFL9_9BURK</name>
<dbReference type="InterPro" id="IPR032466">
    <property type="entry name" value="Metal_Hydrolase"/>
</dbReference>
<organism evidence="1 2">
    <name type="scientific">Achromobacter anxifer</name>
    <dbReference type="NCBI Taxonomy" id="1287737"/>
    <lineage>
        <taxon>Bacteria</taxon>
        <taxon>Pseudomonadati</taxon>
        <taxon>Pseudomonadota</taxon>
        <taxon>Betaproteobacteria</taxon>
        <taxon>Burkholderiales</taxon>
        <taxon>Alcaligenaceae</taxon>
        <taxon>Achromobacter</taxon>
    </lineage>
</organism>
<dbReference type="RefSeq" id="WP_175208416.1">
    <property type="nucleotide sequence ID" value="NZ_CADILG010000028.1"/>
</dbReference>
<keyword evidence="2" id="KW-1185">Reference proteome</keyword>
<dbReference type="GO" id="GO:0046103">
    <property type="term" value="P:inosine biosynthetic process"/>
    <property type="evidence" value="ECO:0007669"/>
    <property type="project" value="TreeGrafter"/>
</dbReference>
<dbReference type="GO" id="GO:0006154">
    <property type="term" value="P:adenosine catabolic process"/>
    <property type="evidence" value="ECO:0007669"/>
    <property type="project" value="TreeGrafter"/>
</dbReference>
<dbReference type="GO" id="GO:0004000">
    <property type="term" value="F:adenosine deaminase activity"/>
    <property type="evidence" value="ECO:0007669"/>
    <property type="project" value="TreeGrafter"/>
</dbReference>
<evidence type="ECO:0000313" key="2">
    <source>
        <dbReference type="Proteomes" id="UP000494117"/>
    </source>
</evidence>
<dbReference type="PANTHER" id="PTHR11409:SF43">
    <property type="entry name" value="ADENOSINE DEAMINASE"/>
    <property type="match status" value="1"/>
</dbReference>
<dbReference type="GO" id="GO:0043103">
    <property type="term" value="P:hypoxanthine salvage"/>
    <property type="evidence" value="ECO:0007669"/>
    <property type="project" value="TreeGrafter"/>
</dbReference>